<comment type="caution">
    <text evidence="3">The sequence shown here is derived from an EMBL/GenBank/DDBJ whole genome shotgun (WGS) entry which is preliminary data.</text>
</comment>
<dbReference type="InterPro" id="IPR050239">
    <property type="entry name" value="Sigma-70_RNA_pol_init_factors"/>
</dbReference>
<dbReference type="PANTHER" id="PTHR30603:SF47">
    <property type="entry name" value="RNA POLYMERASE SIGMA FACTOR SIGD, CHLOROPLASTIC"/>
    <property type="match status" value="1"/>
</dbReference>
<dbReference type="InterPro" id="IPR007630">
    <property type="entry name" value="RNA_pol_sigma70_r4"/>
</dbReference>
<dbReference type="EMBL" id="PFAJ01000032">
    <property type="protein sequence ID" value="PIR97262.1"/>
    <property type="molecule type" value="Genomic_DNA"/>
</dbReference>
<keyword evidence="1" id="KW-0804">Transcription</keyword>
<evidence type="ECO:0000256" key="1">
    <source>
        <dbReference type="ARBA" id="ARBA00023163"/>
    </source>
</evidence>
<reference evidence="4" key="1">
    <citation type="submission" date="2017-09" db="EMBL/GenBank/DDBJ databases">
        <title>Depth-based differentiation of microbial function through sediment-hosted aquifers and enrichment of novel symbionts in the deep terrestrial subsurface.</title>
        <authorList>
            <person name="Probst A.J."/>
            <person name="Ladd B."/>
            <person name="Jarett J.K."/>
            <person name="Geller-Mcgrath D.E."/>
            <person name="Sieber C.M.K."/>
            <person name="Emerson J.B."/>
            <person name="Anantharaman K."/>
            <person name="Thomas B.C."/>
            <person name="Malmstrom R."/>
            <person name="Stieglmeier M."/>
            <person name="Klingl A."/>
            <person name="Woyke T."/>
            <person name="Ryan C.M."/>
            <person name="Banfield J.F."/>
        </authorList>
    </citation>
    <scope>NUCLEOTIDE SEQUENCE [LARGE SCALE GENOMIC DNA]</scope>
</reference>
<evidence type="ECO:0000313" key="3">
    <source>
        <dbReference type="EMBL" id="PIR97262.1"/>
    </source>
</evidence>
<dbReference type="InterPro" id="IPR038087">
    <property type="entry name" value="RNAP_delta_N_dom_sf"/>
</dbReference>
<dbReference type="CDD" id="cd06171">
    <property type="entry name" value="Sigma70_r4"/>
    <property type="match status" value="1"/>
</dbReference>
<dbReference type="PROSITE" id="PS51913">
    <property type="entry name" value="HTH_HARE"/>
    <property type="match status" value="1"/>
</dbReference>
<organism evidence="3 4">
    <name type="scientific">Candidatus Doudnabacteria bacterium CG10_big_fil_rev_8_21_14_0_10_41_10</name>
    <dbReference type="NCBI Taxonomy" id="1974551"/>
    <lineage>
        <taxon>Bacteria</taxon>
        <taxon>Candidatus Doudnaibacteriota</taxon>
    </lineage>
</organism>
<dbReference type="Proteomes" id="UP000230557">
    <property type="component" value="Unassembled WGS sequence"/>
</dbReference>
<protein>
    <recommendedName>
        <fullName evidence="2">HTH HARE-type domain-containing protein</fullName>
    </recommendedName>
</protein>
<name>A0A2H0VDT1_9BACT</name>
<dbReference type="InterPro" id="IPR036388">
    <property type="entry name" value="WH-like_DNA-bd_sf"/>
</dbReference>
<dbReference type="Gene3D" id="1.10.10.1250">
    <property type="entry name" value="RNA polymerase, subunit delta, N-terminal domain"/>
    <property type="match status" value="1"/>
</dbReference>
<accession>A0A2H0VDT1</accession>
<dbReference type="InterPro" id="IPR000943">
    <property type="entry name" value="RNA_pol_sigma70"/>
</dbReference>
<proteinExistence type="predicted"/>
<evidence type="ECO:0000313" key="4">
    <source>
        <dbReference type="Proteomes" id="UP000230557"/>
    </source>
</evidence>
<evidence type="ECO:0000259" key="2">
    <source>
        <dbReference type="PROSITE" id="PS51913"/>
    </source>
</evidence>
<feature type="non-terminal residue" evidence="3">
    <location>
        <position position="1"/>
    </location>
</feature>
<sequence>DYAILGSIKIFTGNLTKFMESQGPLNSAENSGILDTIMESEQAHALADFNPDHLVTELFHELRERDREILNMRYGLSGKSEHTLDAVGKKLGLTRERVRQIEKEALASLKKQQLSNRNKGVMDIVKKAVEDHGGIMAEYALVDHLLVSEKAGSQINSLVFLLEIFEELTHLPESEHYHQAWHVNSFKFHKLDKFHDEIKVILEKKGSPVTFENLHKDFKSTNVFNENIDFYTDKTVENFLKIIKKVKSNPFGEYGLSHWRVISPKDVGDKSYLVLKHYGKPEHYSKITERINKHKFDSRTAYKETVHNELIMDPRFVLVGRGIYALKEWGYKKGVVSDVIKEVLEEAKDPMDRSQIVEEVMKRRMVKRNTILVGLANKKHFAKVGKNKYDLVKKV</sequence>
<dbReference type="GO" id="GO:0006352">
    <property type="term" value="P:DNA-templated transcription initiation"/>
    <property type="evidence" value="ECO:0007669"/>
    <property type="project" value="InterPro"/>
</dbReference>
<dbReference type="InterPro" id="IPR013324">
    <property type="entry name" value="RNA_pol_sigma_r3/r4-like"/>
</dbReference>
<dbReference type="AlphaFoldDB" id="A0A2H0VDT1"/>
<gene>
    <name evidence="3" type="ORF">COT91_02280</name>
</gene>
<dbReference type="PRINTS" id="PR00046">
    <property type="entry name" value="SIGMA70FCT"/>
</dbReference>
<dbReference type="InterPro" id="IPR007759">
    <property type="entry name" value="Asxl_HARE-HTH"/>
</dbReference>
<feature type="domain" description="HTH HARE-type" evidence="2">
    <location>
        <begin position="265"/>
        <end position="329"/>
    </location>
</feature>
<dbReference type="GO" id="GO:0003700">
    <property type="term" value="F:DNA-binding transcription factor activity"/>
    <property type="evidence" value="ECO:0007669"/>
    <property type="project" value="InterPro"/>
</dbReference>
<dbReference type="SUPFAM" id="SSF88659">
    <property type="entry name" value="Sigma3 and sigma4 domains of RNA polymerase sigma factors"/>
    <property type="match status" value="1"/>
</dbReference>
<dbReference type="PANTHER" id="PTHR30603">
    <property type="entry name" value="RNA POLYMERASE SIGMA FACTOR RPO"/>
    <property type="match status" value="1"/>
</dbReference>
<dbReference type="Gene3D" id="1.10.10.10">
    <property type="entry name" value="Winged helix-like DNA-binding domain superfamily/Winged helix DNA-binding domain"/>
    <property type="match status" value="1"/>
</dbReference>
<dbReference type="Pfam" id="PF04545">
    <property type="entry name" value="Sigma70_r4"/>
    <property type="match status" value="1"/>
</dbReference>